<proteinExistence type="predicted"/>
<dbReference type="AlphaFoldDB" id="A0A8T0QPP3"/>
<comment type="caution">
    <text evidence="1">The sequence shown here is derived from an EMBL/GenBank/DDBJ whole genome shotgun (WGS) entry which is preliminary data.</text>
</comment>
<evidence type="ECO:0000313" key="2">
    <source>
        <dbReference type="Proteomes" id="UP000823388"/>
    </source>
</evidence>
<accession>A0A8T0QPP3</accession>
<dbReference type="EMBL" id="CM029049">
    <property type="protein sequence ID" value="KAG2574864.1"/>
    <property type="molecule type" value="Genomic_DNA"/>
</dbReference>
<evidence type="ECO:0000313" key="1">
    <source>
        <dbReference type="EMBL" id="KAG2574864.1"/>
    </source>
</evidence>
<gene>
    <name evidence="1" type="ORF">PVAP13_7KG392070</name>
</gene>
<reference evidence="1" key="1">
    <citation type="submission" date="2020-05" db="EMBL/GenBank/DDBJ databases">
        <title>WGS assembly of Panicum virgatum.</title>
        <authorList>
            <person name="Lovell J.T."/>
            <person name="Jenkins J."/>
            <person name="Shu S."/>
            <person name="Juenger T.E."/>
            <person name="Schmutz J."/>
        </authorList>
    </citation>
    <scope>NUCLEOTIDE SEQUENCE</scope>
    <source>
        <strain evidence="1">AP13</strain>
    </source>
</reference>
<dbReference type="Proteomes" id="UP000823388">
    <property type="component" value="Chromosome 7K"/>
</dbReference>
<keyword evidence="2" id="KW-1185">Reference proteome</keyword>
<name>A0A8T0QPP3_PANVG</name>
<organism evidence="1 2">
    <name type="scientific">Panicum virgatum</name>
    <name type="common">Blackwell switchgrass</name>
    <dbReference type="NCBI Taxonomy" id="38727"/>
    <lineage>
        <taxon>Eukaryota</taxon>
        <taxon>Viridiplantae</taxon>
        <taxon>Streptophyta</taxon>
        <taxon>Embryophyta</taxon>
        <taxon>Tracheophyta</taxon>
        <taxon>Spermatophyta</taxon>
        <taxon>Magnoliopsida</taxon>
        <taxon>Liliopsida</taxon>
        <taxon>Poales</taxon>
        <taxon>Poaceae</taxon>
        <taxon>PACMAD clade</taxon>
        <taxon>Panicoideae</taxon>
        <taxon>Panicodae</taxon>
        <taxon>Paniceae</taxon>
        <taxon>Panicinae</taxon>
        <taxon>Panicum</taxon>
        <taxon>Panicum sect. Hiantes</taxon>
    </lineage>
</organism>
<sequence length="130" mass="13865">MSAWSPSRARTLLMAVAVASTVSKKRAIRSETEAFRDPVLAARHGGSATCTIPSHEPVPEAGNGGSYHDTTQLVLNGTWQRRRKDSRGVQELKKGSRLTCLLTLLLQSCAAVPSIAVRPAKPCSRDSPAG</sequence>
<protein>
    <submittedName>
        <fullName evidence="1">Uncharacterized protein</fullName>
    </submittedName>
</protein>